<dbReference type="GO" id="GO:0016787">
    <property type="term" value="F:hydrolase activity"/>
    <property type="evidence" value="ECO:0007669"/>
    <property type="project" value="UniProtKB-KW"/>
</dbReference>
<proteinExistence type="inferred from homology"/>
<evidence type="ECO:0000256" key="2">
    <source>
        <dbReference type="ARBA" id="ARBA00004184"/>
    </source>
</evidence>
<dbReference type="EMBL" id="JAMD01000003">
    <property type="protein sequence ID" value="KEJ96648.1"/>
    <property type="molecule type" value="Genomic_DNA"/>
</dbReference>
<evidence type="ECO:0000256" key="11">
    <source>
        <dbReference type="RuleBase" id="RU003656"/>
    </source>
</evidence>
<dbReference type="Pfam" id="PF02823">
    <property type="entry name" value="ATP-synt_DE_N"/>
    <property type="match status" value="1"/>
</dbReference>
<dbReference type="Gene3D" id="2.60.15.10">
    <property type="entry name" value="F0F1 ATP synthase delta/epsilon subunit, N-terminal"/>
    <property type="match status" value="1"/>
</dbReference>
<dbReference type="NCBIfam" id="TIGR01216">
    <property type="entry name" value="ATP_synt_epsi"/>
    <property type="match status" value="1"/>
</dbReference>
<feature type="domain" description="ATP synthase F1 complex delta/epsilon subunit N-terminal" evidence="12">
    <location>
        <begin position="4"/>
        <end position="82"/>
    </location>
</feature>
<evidence type="ECO:0000256" key="1">
    <source>
        <dbReference type="ARBA" id="ARBA00003543"/>
    </source>
</evidence>
<keyword evidence="4 10" id="KW-0813">Transport</keyword>
<dbReference type="Proteomes" id="UP000027746">
    <property type="component" value="Unassembled WGS sequence"/>
</dbReference>
<evidence type="ECO:0000256" key="4">
    <source>
        <dbReference type="ARBA" id="ARBA00022448"/>
    </source>
</evidence>
<keyword evidence="9 10" id="KW-0066">ATP synthesis</keyword>
<keyword evidence="14" id="KW-1185">Reference proteome</keyword>
<keyword evidence="7 10" id="KW-0472">Membrane</keyword>
<comment type="subunit">
    <text evidence="10 11">F-type ATPases have 2 components, CF(1) - the catalytic core - and CF(0) - the membrane proton channel. CF(1) has five subunits: alpha(3), beta(3), gamma(1), delta(1), epsilon(1). CF(0) has three main subunits: a, b and c.</text>
</comment>
<comment type="function">
    <text evidence="1 10">Produces ATP from ADP in the presence of a proton gradient across the membrane.</text>
</comment>
<evidence type="ECO:0000259" key="12">
    <source>
        <dbReference type="Pfam" id="PF02823"/>
    </source>
</evidence>
<dbReference type="PANTHER" id="PTHR13822">
    <property type="entry name" value="ATP SYNTHASE DELTA/EPSILON CHAIN"/>
    <property type="match status" value="1"/>
</dbReference>
<dbReference type="GeneID" id="68869035"/>
<evidence type="ECO:0000313" key="14">
    <source>
        <dbReference type="Proteomes" id="UP000027746"/>
    </source>
</evidence>
<keyword evidence="6 10" id="KW-0406">Ion transport</keyword>
<dbReference type="GO" id="GO:0012505">
    <property type="term" value="C:endomembrane system"/>
    <property type="evidence" value="ECO:0007669"/>
    <property type="project" value="UniProtKB-SubCell"/>
</dbReference>
<dbReference type="NCBIfam" id="NF001851">
    <property type="entry name" value="PRK00571.2-4"/>
    <property type="match status" value="1"/>
</dbReference>
<dbReference type="OrthoDB" id="9799969at2"/>
<dbReference type="AlphaFoldDB" id="A0A073J229"/>
<dbReference type="InterPro" id="IPR036771">
    <property type="entry name" value="ATPsynth_dsu/esu_N"/>
</dbReference>
<sequence>MADMQFDLVSPERSLASHAATSVSIPGADGDLTVMAGHAPTITTLRPGLLKVEADGKSAEYVVTGGFAEINAEGVTVLAERAVPRSDMTQEHLDEMYQEAENMYKTAKDNWQNEPGPVDDAAKLLGDMVAMGSEIGLSTKQPSL</sequence>
<evidence type="ECO:0000256" key="7">
    <source>
        <dbReference type="ARBA" id="ARBA00023136"/>
    </source>
</evidence>
<keyword evidence="8 10" id="KW-0139">CF(1)</keyword>
<accession>A0A073J229</accession>
<protein>
    <recommendedName>
        <fullName evidence="10">ATP synthase epsilon chain</fullName>
    </recommendedName>
    <alternativeName>
        <fullName evidence="10">ATP synthase F1 sector epsilon subunit</fullName>
    </alternativeName>
    <alternativeName>
        <fullName evidence="10">F-ATPase epsilon subunit</fullName>
    </alternativeName>
</protein>
<dbReference type="HAMAP" id="MF_00530">
    <property type="entry name" value="ATP_synth_epsil_bac"/>
    <property type="match status" value="1"/>
</dbReference>
<dbReference type="InterPro" id="IPR020546">
    <property type="entry name" value="ATP_synth_F1_dsu/esu_N"/>
</dbReference>
<evidence type="ECO:0000313" key="13">
    <source>
        <dbReference type="EMBL" id="KEJ96648.1"/>
    </source>
</evidence>
<dbReference type="RefSeq" id="WP_037924166.1">
    <property type="nucleotide sequence ID" value="NZ_CP054599.1"/>
</dbReference>
<dbReference type="GO" id="GO:0046933">
    <property type="term" value="F:proton-transporting ATP synthase activity, rotational mechanism"/>
    <property type="evidence" value="ECO:0007669"/>
    <property type="project" value="UniProtKB-UniRule"/>
</dbReference>
<dbReference type="NCBIfam" id="NF009978">
    <property type="entry name" value="PRK13443.1"/>
    <property type="match status" value="1"/>
</dbReference>
<keyword evidence="10" id="KW-1003">Cell membrane</keyword>
<keyword evidence="5 10" id="KW-0375">Hydrogen ion transport</keyword>
<dbReference type="PANTHER" id="PTHR13822:SF10">
    <property type="entry name" value="ATP SYNTHASE EPSILON CHAIN, CHLOROPLASTIC"/>
    <property type="match status" value="1"/>
</dbReference>
<comment type="subcellular location">
    <subcellularLocation>
        <location evidence="10">Cell membrane</location>
        <topology evidence="10">Peripheral membrane protein</topology>
    </subcellularLocation>
    <subcellularLocation>
        <location evidence="2">Endomembrane system</location>
        <topology evidence="2">Peripheral membrane protein</topology>
    </subcellularLocation>
</comment>
<dbReference type="InterPro" id="IPR001469">
    <property type="entry name" value="ATP_synth_F1_dsu/esu"/>
</dbReference>
<organism evidence="13 14">
    <name type="scientific">Pseudosulfitobacter pseudonitzschiae</name>
    <dbReference type="NCBI Taxonomy" id="1402135"/>
    <lineage>
        <taxon>Bacteria</taxon>
        <taxon>Pseudomonadati</taxon>
        <taxon>Pseudomonadota</taxon>
        <taxon>Alphaproteobacteria</taxon>
        <taxon>Rhodobacterales</taxon>
        <taxon>Roseobacteraceae</taxon>
        <taxon>Pseudosulfitobacter</taxon>
    </lineage>
</organism>
<evidence type="ECO:0000256" key="10">
    <source>
        <dbReference type="HAMAP-Rule" id="MF_00530"/>
    </source>
</evidence>
<comment type="similarity">
    <text evidence="3 10 11">Belongs to the ATPase epsilon chain family.</text>
</comment>
<comment type="caution">
    <text evidence="13">The sequence shown here is derived from an EMBL/GenBank/DDBJ whole genome shotgun (WGS) entry which is preliminary data.</text>
</comment>
<evidence type="ECO:0000256" key="8">
    <source>
        <dbReference type="ARBA" id="ARBA00023196"/>
    </source>
</evidence>
<evidence type="ECO:0000256" key="6">
    <source>
        <dbReference type="ARBA" id="ARBA00023065"/>
    </source>
</evidence>
<dbReference type="GO" id="GO:0005524">
    <property type="term" value="F:ATP binding"/>
    <property type="evidence" value="ECO:0007669"/>
    <property type="project" value="UniProtKB-UniRule"/>
</dbReference>
<evidence type="ECO:0000256" key="3">
    <source>
        <dbReference type="ARBA" id="ARBA00005712"/>
    </source>
</evidence>
<reference evidence="13 14" key="1">
    <citation type="submission" date="2014-01" db="EMBL/GenBank/DDBJ databases">
        <title>Sulfitobacter sp. H3 (MCCC 1A00686) Genome Sequencing.</title>
        <authorList>
            <person name="Lai Q."/>
            <person name="Hong Z."/>
        </authorList>
    </citation>
    <scope>NUCLEOTIDE SEQUENCE [LARGE SCALE GENOMIC DNA]</scope>
    <source>
        <strain evidence="13 14">H3</strain>
    </source>
</reference>
<evidence type="ECO:0000256" key="5">
    <source>
        <dbReference type="ARBA" id="ARBA00022781"/>
    </source>
</evidence>
<name>A0A073J229_9RHOB</name>
<dbReference type="GO" id="GO:0005886">
    <property type="term" value="C:plasma membrane"/>
    <property type="evidence" value="ECO:0007669"/>
    <property type="project" value="UniProtKB-SubCell"/>
</dbReference>
<gene>
    <name evidence="10 13" type="primary">atpC</name>
    <name evidence="13" type="ORF">SUH3_14925</name>
</gene>
<dbReference type="CDD" id="cd12152">
    <property type="entry name" value="F1-ATPase_delta"/>
    <property type="match status" value="1"/>
</dbReference>
<keyword evidence="13" id="KW-0378">Hydrolase</keyword>
<dbReference type="GO" id="GO:0045259">
    <property type="term" value="C:proton-transporting ATP synthase complex"/>
    <property type="evidence" value="ECO:0007669"/>
    <property type="project" value="UniProtKB-KW"/>
</dbReference>
<dbReference type="SUPFAM" id="SSF51344">
    <property type="entry name" value="Epsilon subunit of F1F0-ATP synthase N-terminal domain"/>
    <property type="match status" value="1"/>
</dbReference>
<evidence type="ECO:0000256" key="9">
    <source>
        <dbReference type="ARBA" id="ARBA00023310"/>
    </source>
</evidence>